<accession>A0A512E523</accession>
<gene>
    <name evidence="2" type="ORF">SAE02_77280</name>
</gene>
<feature type="domain" description="Methyltransferase regulatory" evidence="1">
    <location>
        <begin position="41"/>
        <end position="123"/>
    </location>
</feature>
<protein>
    <recommendedName>
        <fullName evidence="1">Methyltransferase regulatory domain-containing protein</fullName>
    </recommendedName>
</protein>
<comment type="caution">
    <text evidence="2">The sequence shown here is derived from an EMBL/GenBank/DDBJ whole genome shotgun (WGS) entry which is preliminary data.</text>
</comment>
<dbReference type="EMBL" id="BJYZ01000103">
    <property type="protein sequence ID" value="GEO43580.1"/>
    <property type="molecule type" value="Genomic_DNA"/>
</dbReference>
<dbReference type="Proteomes" id="UP000321523">
    <property type="component" value="Unassembled WGS sequence"/>
</dbReference>
<evidence type="ECO:0000313" key="2">
    <source>
        <dbReference type="EMBL" id="GEO43580.1"/>
    </source>
</evidence>
<keyword evidence="3" id="KW-1185">Reference proteome</keyword>
<reference evidence="2 3" key="1">
    <citation type="submission" date="2019-07" db="EMBL/GenBank/DDBJ databases">
        <title>Whole genome shotgun sequence of Skermanella aerolata NBRC 106429.</title>
        <authorList>
            <person name="Hosoyama A."/>
            <person name="Uohara A."/>
            <person name="Ohji S."/>
            <person name="Ichikawa N."/>
        </authorList>
    </citation>
    <scope>NUCLEOTIDE SEQUENCE [LARGE SCALE GENOMIC DNA]</scope>
    <source>
        <strain evidence="2 3">NBRC 106429</strain>
    </source>
</reference>
<dbReference type="RefSeq" id="WP_244619780.1">
    <property type="nucleotide sequence ID" value="NZ_BJYZ01000103.1"/>
</dbReference>
<name>A0A512E523_9PROT</name>
<dbReference type="AlphaFoldDB" id="A0A512E523"/>
<evidence type="ECO:0000313" key="3">
    <source>
        <dbReference type="Proteomes" id="UP000321523"/>
    </source>
</evidence>
<organism evidence="2 3">
    <name type="scientific">Skermanella aerolata</name>
    <dbReference type="NCBI Taxonomy" id="393310"/>
    <lineage>
        <taxon>Bacteria</taxon>
        <taxon>Pseudomonadati</taxon>
        <taxon>Pseudomonadota</taxon>
        <taxon>Alphaproteobacteria</taxon>
        <taxon>Rhodospirillales</taxon>
        <taxon>Azospirillaceae</taxon>
        <taxon>Skermanella</taxon>
    </lineage>
</organism>
<dbReference type="Pfam" id="PF10119">
    <property type="entry name" value="MethyTransf_Reg"/>
    <property type="match status" value="1"/>
</dbReference>
<sequence length="330" mass="36401">MVARIDKAIAFAQQLNEFQAGYFGSNPGVVPRLERLKTMSRNYLAHEYFNRDWQPQYFAEVARELNEAKLAFAASANPADHVDQVNLTADAQRVLAEIGDPLFRETVRDYFLNQQFRKDMFVKGSVRLAPQEQVELLHATRFALTAPRALIPLKATFAVGEVTLHEETYVPVLDALAKGPAFLGQLLAMDSIREIGLARLVQAMTVLTATGHVAPCLPVEGEDDRADRTQGFNTAVIDQARFSDQLVFLASPVTGSGTAVTRFDQLFLLATRQGVDPAEAVWQVLAAQNQRLIKDGKTIESAAGNLAELRTRAETFMAQTLPMLKQLGIG</sequence>
<evidence type="ECO:0000259" key="1">
    <source>
        <dbReference type="Pfam" id="PF10119"/>
    </source>
</evidence>
<dbReference type="InterPro" id="IPR018773">
    <property type="entry name" value="MeTrfase_reg_dom_prd"/>
</dbReference>
<proteinExistence type="predicted"/>